<sequence length="470" mass="51191">MFITKSIRRNKTGHESRKKADRGSFRWAGIGFALALFLSLAASCDEKAKPPAVSSSPNQESGLHHLSPSPSLLPVSSASGSGSGQETAKSEFSAAMNELSLCQQNPPPPNQEGLGDSDCFAFYGTIPDSGSPIKPFPDQPATYALYMTDAYFFVNFESKDAATLERLAAQIHVEGGKLNFVKENPELSASRYKGVITQIGSRAVLTVGDLPPITLIRSDNRLSFTASSNGKDGELLMANGREFGTQIFVSSTEREVLLTFSEPVLASQVTASGNGSDAPKPWGKWQNESSLLLPLPEGKDVWNISLSSLLAKSGNYMNQFDQYVSIHKIPERQWLQYPSGAQVTDSRYAKFYDFPLLSPNKKNTIGLIQLGGPFADEPGGYYALVLDREGQKPTIIESVVHFPGDLQNMPVQWIGNDAVVWMTYTNWMKLDLNTGKLTSFKDDDAPAGYFNGSAYDGPTDTQPNISVKNQ</sequence>
<gene>
    <name evidence="2" type="ORF">J2Z66_007692</name>
</gene>
<protein>
    <submittedName>
        <fullName evidence="2">Uncharacterized protein</fullName>
    </submittedName>
</protein>
<dbReference type="Proteomes" id="UP001519287">
    <property type="component" value="Unassembled WGS sequence"/>
</dbReference>
<name>A0ABS4J876_9BACL</name>
<reference evidence="2 3" key="1">
    <citation type="submission" date="2021-03" db="EMBL/GenBank/DDBJ databases">
        <title>Genomic Encyclopedia of Type Strains, Phase IV (KMG-IV): sequencing the most valuable type-strain genomes for metagenomic binning, comparative biology and taxonomic classification.</title>
        <authorList>
            <person name="Goeker M."/>
        </authorList>
    </citation>
    <scope>NUCLEOTIDE SEQUENCE [LARGE SCALE GENOMIC DNA]</scope>
    <source>
        <strain evidence="2 3">DSM 26048</strain>
    </source>
</reference>
<keyword evidence="3" id="KW-1185">Reference proteome</keyword>
<feature type="region of interest" description="Disordered" evidence="1">
    <location>
        <begin position="48"/>
        <end position="90"/>
    </location>
</feature>
<evidence type="ECO:0000313" key="2">
    <source>
        <dbReference type="EMBL" id="MBP1996048.1"/>
    </source>
</evidence>
<proteinExistence type="predicted"/>
<dbReference type="RefSeq" id="WP_209978118.1">
    <property type="nucleotide sequence ID" value="NZ_JAGGLB010000043.1"/>
</dbReference>
<dbReference type="EMBL" id="JAGGLB010000043">
    <property type="protein sequence ID" value="MBP1996048.1"/>
    <property type="molecule type" value="Genomic_DNA"/>
</dbReference>
<feature type="region of interest" description="Disordered" evidence="1">
    <location>
        <begin position="451"/>
        <end position="470"/>
    </location>
</feature>
<feature type="compositionally biased region" description="Polar residues" evidence="1">
    <location>
        <begin position="459"/>
        <end position="470"/>
    </location>
</feature>
<accession>A0ABS4J876</accession>
<feature type="compositionally biased region" description="Low complexity" evidence="1">
    <location>
        <begin position="64"/>
        <end position="80"/>
    </location>
</feature>
<comment type="caution">
    <text evidence="2">The sequence shown here is derived from an EMBL/GenBank/DDBJ whole genome shotgun (WGS) entry which is preliminary data.</text>
</comment>
<evidence type="ECO:0000256" key="1">
    <source>
        <dbReference type="SAM" id="MobiDB-lite"/>
    </source>
</evidence>
<evidence type="ECO:0000313" key="3">
    <source>
        <dbReference type="Proteomes" id="UP001519287"/>
    </source>
</evidence>
<organism evidence="2 3">
    <name type="scientific">Paenibacillus eucommiae</name>
    <dbReference type="NCBI Taxonomy" id="1355755"/>
    <lineage>
        <taxon>Bacteria</taxon>
        <taxon>Bacillati</taxon>
        <taxon>Bacillota</taxon>
        <taxon>Bacilli</taxon>
        <taxon>Bacillales</taxon>
        <taxon>Paenibacillaceae</taxon>
        <taxon>Paenibacillus</taxon>
    </lineage>
</organism>
<feature type="region of interest" description="Disordered" evidence="1">
    <location>
        <begin position="1"/>
        <end position="20"/>
    </location>
</feature>